<dbReference type="AlphaFoldDB" id="A0A6H1ZEE8"/>
<proteinExistence type="predicted"/>
<reference evidence="1" key="1">
    <citation type="submission" date="2020-03" db="EMBL/GenBank/DDBJ databases">
        <title>The deep terrestrial virosphere.</title>
        <authorList>
            <person name="Holmfeldt K."/>
            <person name="Nilsson E."/>
            <person name="Simone D."/>
            <person name="Lopez-Fernandez M."/>
            <person name="Wu X."/>
            <person name="de Brujin I."/>
            <person name="Lundin D."/>
            <person name="Andersson A."/>
            <person name="Bertilsson S."/>
            <person name="Dopson M."/>
        </authorList>
    </citation>
    <scope>NUCLEOTIDE SEQUENCE</scope>
    <source>
        <strain evidence="1">TM448A00274</strain>
        <strain evidence="2">TM448B00451</strain>
    </source>
</reference>
<sequence>MELANILKHPFFKGIVPEEDEDYKKGMEAIKAEQEELNRRLDNMLATVDGEHKWMLIKVAKDAKDESDSC</sequence>
<gene>
    <name evidence="1" type="ORF">TM448A00274_0041</name>
    <name evidence="2" type="ORF">TM448B00451_0034</name>
</gene>
<dbReference type="EMBL" id="MT144621">
    <property type="protein sequence ID" value="QJH95510.1"/>
    <property type="molecule type" value="Genomic_DNA"/>
</dbReference>
<accession>A0A6H1ZEE8</accession>
<evidence type="ECO:0000313" key="2">
    <source>
        <dbReference type="EMBL" id="QJH95510.1"/>
    </source>
</evidence>
<organism evidence="1">
    <name type="scientific">viral metagenome</name>
    <dbReference type="NCBI Taxonomy" id="1070528"/>
    <lineage>
        <taxon>unclassified sequences</taxon>
        <taxon>metagenomes</taxon>
        <taxon>organismal metagenomes</taxon>
    </lineage>
</organism>
<protein>
    <submittedName>
        <fullName evidence="1">Uncharacterized protein</fullName>
    </submittedName>
</protein>
<evidence type="ECO:0000313" key="1">
    <source>
        <dbReference type="EMBL" id="QJA45757.1"/>
    </source>
</evidence>
<dbReference type="EMBL" id="MT143996">
    <property type="protein sequence ID" value="QJA45757.1"/>
    <property type="molecule type" value="Genomic_DNA"/>
</dbReference>
<name>A0A6H1ZEE8_9ZZZZ</name>